<reference evidence="1 2" key="1">
    <citation type="submission" date="2015-09" db="EMBL/GenBank/DDBJ databases">
        <title>Bacillus cereus food isolates.</title>
        <authorList>
            <person name="Boekhorst J."/>
        </authorList>
    </citation>
    <scope>NUCLEOTIDE SEQUENCE [LARGE SCALE GENOMIC DNA]</scope>
    <source>
        <strain evidence="1 2">B4088</strain>
    </source>
</reference>
<dbReference type="EMBL" id="LJKE01000050">
    <property type="protein sequence ID" value="KZD64594.1"/>
    <property type="molecule type" value="Genomic_DNA"/>
</dbReference>
<protein>
    <submittedName>
        <fullName evidence="1">Uncharacterized protein</fullName>
    </submittedName>
</protein>
<accession>A0A164NPG5</accession>
<dbReference type="Proteomes" id="UP000076482">
    <property type="component" value="Unassembled WGS sequence"/>
</dbReference>
<organism evidence="1 2">
    <name type="scientific">Bacillus cereus</name>
    <dbReference type="NCBI Taxonomy" id="1396"/>
    <lineage>
        <taxon>Bacteria</taxon>
        <taxon>Bacillati</taxon>
        <taxon>Bacillota</taxon>
        <taxon>Bacilli</taxon>
        <taxon>Bacillales</taxon>
        <taxon>Bacillaceae</taxon>
        <taxon>Bacillus</taxon>
        <taxon>Bacillus cereus group</taxon>
    </lineage>
</organism>
<evidence type="ECO:0000313" key="1">
    <source>
        <dbReference type="EMBL" id="KZD64594.1"/>
    </source>
</evidence>
<name>A0A164NPG5_BACCE</name>
<dbReference type="PATRIC" id="fig|1396.535.peg.498"/>
<sequence length="50" mass="5921">MNNYFHVVPELQETAVNQFANELFGKKTLIRISLEVFISQQIHQLINLKY</sequence>
<evidence type="ECO:0000313" key="2">
    <source>
        <dbReference type="Proteomes" id="UP000076482"/>
    </source>
</evidence>
<dbReference type="AlphaFoldDB" id="A0A164NPG5"/>
<proteinExistence type="predicted"/>
<comment type="caution">
    <text evidence="1">The sequence shown here is derived from an EMBL/GenBank/DDBJ whole genome shotgun (WGS) entry which is preliminary data.</text>
</comment>
<gene>
    <name evidence="1" type="ORF">B4088_2990</name>
</gene>